<feature type="domain" description="Double jelly roll-like" evidence="1">
    <location>
        <begin position="2"/>
        <end position="56"/>
    </location>
</feature>
<dbReference type="AlphaFoldDB" id="A0AAV8WKN0"/>
<evidence type="ECO:0000313" key="3">
    <source>
        <dbReference type="Proteomes" id="UP001162156"/>
    </source>
</evidence>
<evidence type="ECO:0000313" key="2">
    <source>
        <dbReference type="EMBL" id="KAJ8926790.1"/>
    </source>
</evidence>
<dbReference type="InterPro" id="IPR049512">
    <property type="entry name" value="DJR-like_dom"/>
</dbReference>
<protein>
    <recommendedName>
        <fullName evidence="1">Double jelly roll-like domain-containing protein</fullName>
    </recommendedName>
</protein>
<dbReference type="Pfam" id="PF21738">
    <property type="entry name" value="DJR-like_dom"/>
    <property type="match status" value="1"/>
</dbReference>
<proteinExistence type="predicted"/>
<accession>A0AAV8WKN0</accession>
<comment type="caution">
    <text evidence="2">The sequence shown here is derived from an EMBL/GenBank/DDBJ whole genome shotgun (WGS) entry which is preliminary data.</text>
</comment>
<dbReference type="Proteomes" id="UP001162156">
    <property type="component" value="Unassembled WGS sequence"/>
</dbReference>
<organism evidence="2 3">
    <name type="scientific">Rhamnusium bicolor</name>
    <dbReference type="NCBI Taxonomy" id="1586634"/>
    <lineage>
        <taxon>Eukaryota</taxon>
        <taxon>Metazoa</taxon>
        <taxon>Ecdysozoa</taxon>
        <taxon>Arthropoda</taxon>
        <taxon>Hexapoda</taxon>
        <taxon>Insecta</taxon>
        <taxon>Pterygota</taxon>
        <taxon>Neoptera</taxon>
        <taxon>Endopterygota</taxon>
        <taxon>Coleoptera</taxon>
        <taxon>Polyphaga</taxon>
        <taxon>Cucujiformia</taxon>
        <taxon>Chrysomeloidea</taxon>
        <taxon>Cerambycidae</taxon>
        <taxon>Lepturinae</taxon>
        <taxon>Rhagiini</taxon>
        <taxon>Rhamnusium</taxon>
    </lineage>
</organism>
<keyword evidence="3" id="KW-1185">Reference proteome</keyword>
<dbReference type="EMBL" id="JANEYF010005778">
    <property type="protein sequence ID" value="KAJ8926790.1"/>
    <property type="molecule type" value="Genomic_DNA"/>
</dbReference>
<reference evidence="2" key="1">
    <citation type="journal article" date="2023" name="Insect Mol. Biol.">
        <title>Genome sequencing provides insights into the evolution of gene families encoding plant cell wall-degrading enzymes in longhorned beetles.</title>
        <authorList>
            <person name="Shin N.R."/>
            <person name="Okamura Y."/>
            <person name="Kirsch R."/>
            <person name="Pauchet Y."/>
        </authorList>
    </citation>
    <scope>NUCLEOTIDE SEQUENCE</scope>
    <source>
        <strain evidence="2">RBIC_L_NR</strain>
    </source>
</reference>
<gene>
    <name evidence="2" type="ORF">NQ314_020809</name>
</gene>
<name>A0AAV8WKN0_9CUCU</name>
<evidence type="ECO:0000259" key="1">
    <source>
        <dbReference type="Pfam" id="PF21738"/>
    </source>
</evidence>
<sequence length="70" mass="8245">MLPPTEFKTYAPITHIDYSRQKETLQTGSIIMRIEFETEQPTSTETTAYCLILHEKHFTYNPLTKIVRQL</sequence>